<dbReference type="PROSITE" id="PS01124">
    <property type="entry name" value="HTH_ARAC_FAMILY_2"/>
    <property type="match status" value="1"/>
</dbReference>
<dbReference type="GO" id="GO:0043565">
    <property type="term" value="F:sequence-specific DNA binding"/>
    <property type="evidence" value="ECO:0007669"/>
    <property type="project" value="InterPro"/>
</dbReference>
<name>A0A0K1Q1D8_9BACT</name>
<accession>A0A0K1Q1D8</accession>
<dbReference type="PATRIC" id="fig|1391654.3.peg.6359"/>
<evidence type="ECO:0000256" key="1">
    <source>
        <dbReference type="ARBA" id="ARBA00023015"/>
    </source>
</evidence>
<protein>
    <submittedName>
        <fullName evidence="5">Transcriptional regulator, AraC family</fullName>
    </submittedName>
</protein>
<keyword evidence="2" id="KW-0238">DNA-binding</keyword>
<dbReference type="PANTHER" id="PTHR46796:SF7">
    <property type="entry name" value="ARAC FAMILY TRANSCRIPTIONAL REGULATOR"/>
    <property type="match status" value="1"/>
</dbReference>
<organism evidence="5 6">
    <name type="scientific">Labilithrix luteola</name>
    <dbReference type="NCBI Taxonomy" id="1391654"/>
    <lineage>
        <taxon>Bacteria</taxon>
        <taxon>Pseudomonadati</taxon>
        <taxon>Myxococcota</taxon>
        <taxon>Polyangia</taxon>
        <taxon>Polyangiales</taxon>
        <taxon>Labilitrichaceae</taxon>
        <taxon>Labilithrix</taxon>
    </lineage>
</organism>
<keyword evidence="6" id="KW-1185">Reference proteome</keyword>
<dbReference type="GO" id="GO:0003700">
    <property type="term" value="F:DNA-binding transcription factor activity"/>
    <property type="evidence" value="ECO:0007669"/>
    <property type="project" value="InterPro"/>
</dbReference>
<dbReference type="Gene3D" id="1.10.10.60">
    <property type="entry name" value="Homeodomain-like"/>
    <property type="match status" value="1"/>
</dbReference>
<dbReference type="Pfam" id="PF12852">
    <property type="entry name" value="Cupin_6"/>
    <property type="match status" value="1"/>
</dbReference>
<dbReference type="InterPro" id="IPR009057">
    <property type="entry name" value="Homeodomain-like_sf"/>
</dbReference>
<dbReference type="SUPFAM" id="SSF46689">
    <property type="entry name" value="Homeodomain-like"/>
    <property type="match status" value="2"/>
</dbReference>
<dbReference type="RefSeq" id="WP_146651040.1">
    <property type="nucleotide sequence ID" value="NZ_CP012333.1"/>
</dbReference>
<dbReference type="Pfam" id="PF12833">
    <property type="entry name" value="HTH_18"/>
    <property type="match status" value="1"/>
</dbReference>
<sequence>MLDYSSGKSGWHADALSEVLGDLRISDGTYGRCELTGSWGIDFRDVSQARFHFVVSGSCFLRSPERGWIELHVGDVVLVPHGTKHALAHKARGKLAPLEDIPLDEIGDRAYEMRAGTHGKATILVCCSVSFAAPAAASLLELMPPMLLIREGAAKDKTLPLLLDAMTEEVEARRVGAATVLTRLADVVITRIVRSWVESRTEDTVGWLAAIRDPQVGRALAAIHKEPGKPWSVESLADVAKTSRSVFAERFNAVVGIPPARYLTRWRMNLATGWLRSERLTVAETAMRLGYDSEAAFSRAFKRFVGVPPSAIRRAAVE</sequence>
<dbReference type="SMART" id="SM00342">
    <property type="entry name" value="HTH_ARAC"/>
    <property type="match status" value="1"/>
</dbReference>
<dbReference type="InterPro" id="IPR018062">
    <property type="entry name" value="HTH_AraC-typ_CS"/>
</dbReference>
<dbReference type="OrthoDB" id="5460636at2"/>
<keyword evidence="3" id="KW-0804">Transcription</keyword>
<reference evidence="5 6" key="1">
    <citation type="submission" date="2015-08" db="EMBL/GenBank/DDBJ databases">
        <authorList>
            <person name="Babu N.S."/>
            <person name="Beckwith C.J."/>
            <person name="Beseler K.G."/>
            <person name="Brison A."/>
            <person name="Carone J.V."/>
            <person name="Caskin T.P."/>
            <person name="Diamond M."/>
            <person name="Durham M.E."/>
            <person name="Foxe J.M."/>
            <person name="Go M."/>
            <person name="Henderson B.A."/>
            <person name="Jones I.B."/>
            <person name="McGettigan J.A."/>
            <person name="Micheletti S.J."/>
            <person name="Nasrallah M.E."/>
            <person name="Ortiz D."/>
            <person name="Piller C.R."/>
            <person name="Privatt S.R."/>
            <person name="Schneider S.L."/>
            <person name="Sharp S."/>
            <person name="Smith T.C."/>
            <person name="Stanton J.D."/>
            <person name="Ullery H.E."/>
            <person name="Wilson R.J."/>
            <person name="Serrano M.G."/>
            <person name="Buck G."/>
            <person name="Lee V."/>
            <person name="Wang Y."/>
            <person name="Carvalho R."/>
            <person name="Voegtly L."/>
            <person name="Shi R."/>
            <person name="Duckworth R."/>
            <person name="Johnson A."/>
            <person name="Loviza R."/>
            <person name="Walstead R."/>
            <person name="Shah Z."/>
            <person name="Kiflezghi M."/>
            <person name="Wade K."/>
            <person name="Ball S.L."/>
            <person name="Bradley K.W."/>
            <person name="Asai D.J."/>
            <person name="Bowman C.A."/>
            <person name="Russell D.A."/>
            <person name="Pope W.H."/>
            <person name="Jacobs-Sera D."/>
            <person name="Hendrix R.W."/>
            <person name="Hatfull G.F."/>
        </authorList>
    </citation>
    <scope>NUCLEOTIDE SEQUENCE [LARGE SCALE GENOMIC DNA]</scope>
    <source>
        <strain evidence="5 6">DSM 27648</strain>
    </source>
</reference>
<evidence type="ECO:0000313" key="6">
    <source>
        <dbReference type="Proteomes" id="UP000064967"/>
    </source>
</evidence>
<evidence type="ECO:0000259" key="4">
    <source>
        <dbReference type="PROSITE" id="PS01124"/>
    </source>
</evidence>
<dbReference type="PANTHER" id="PTHR46796">
    <property type="entry name" value="HTH-TYPE TRANSCRIPTIONAL ACTIVATOR RHAS-RELATED"/>
    <property type="match status" value="1"/>
</dbReference>
<feature type="domain" description="HTH araC/xylS-type" evidence="4">
    <location>
        <begin position="217"/>
        <end position="315"/>
    </location>
</feature>
<evidence type="ECO:0000256" key="3">
    <source>
        <dbReference type="ARBA" id="ARBA00023163"/>
    </source>
</evidence>
<evidence type="ECO:0000313" key="5">
    <source>
        <dbReference type="EMBL" id="AKU99610.1"/>
    </source>
</evidence>
<dbReference type="STRING" id="1391654.AKJ09_06274"/>
<dbReference type="KEGG" id="llu:AKJ09_06274"/>
<dbReference type="InterPro" id="IPR020449">
    <property type="entry name" value="Tscrpt_reg_AraC-type_HTH"/>
</dbReference>
<dbReference type="InterPro" id="IPR032783">
    <property type="entry name" value="AraC_lig"/>
</dbReference>
<proteinExistence type="predicted"/>
<evidence type="ECO:0000256" key="2">
    <source>
        <dbReference type="ARBA" id="ARBA00023125"/>
    </source>
</evidence>
<dbReference type="EMBL" id="CP012333">
    <property type="protein sequence ID" value="AKU99610.1"/>
    <property type="molecule type" value="Genomic_DNA"/>
</dbReference>
<dbReference type="AlphaFoldDB" id="A0A0K1Q1D8"/>
<gene>
    <name evidence="5" type="ORF">AKJ09_06274</name>
</gene>
<dbReference type="Proteomes" id="UP000064967">
    <property type="component" value="Chromosome"/>
</dbReference>
<dbReference type="InterPro" id="IPR018060">
    <property type="entry name" value="HTH_AraC"/>
</dbReference>
<dbReference type="PROSITE" id="PS00041">
    <property type="entry name" value="HTH_ARAC_FAMILY_1"/>
    <property type="match status" value="1"/>
</dbReference>
<dbReference type="InterPro" id="IPR050204">
    <property type="entry name" value="AraC_XylS_family_regulators"/>
</dbReference>
<dbReference type="PRINTS" id="PR00032">
    <property type="entry name" value="HTHARAC"/>
</dbReference>
<keyword evidence="1" id="KW-0805">Transcription regulation</keyword>